<protein>
    <submittedName>
        <fullName evidence="1">Uncharacterized protein</fullName>
    </submittedName>
</protein>
<evidence type="ECO:0000313" key="1">
    <source>
        <dbReference type="EMBL" id="RDB27767.1"/>
    </source>
</evidence>
<dbReference type="Proteomes" id="UP000076154">
    <property type="component" value="Unassembled WGS sequence"/>
</dbReference>
<comment type="caution">
    <text evidence="1">The sequence shown here is derived from an EMBL/GenBank/DDBJ whole genome shotgun (WGS) entry which is preliminary data.</text>
</comment>
<gene>
    <name evidence="1" type="ORF">Hypma_003220</name>
</gene>
<evidence type="ECO:0000313" key="2">
    <source>
        <dbReference type="Proteomes" id="UP000076154"/>
    </source>
</evidence>
<sequence>MNRPNSPAFYEYPAKKPVFGLILDRAGQHRLHRLAHPEGPAWDEDYAPTIFIEDALQVIQDKTGVLCDWITACSEPRDPYVMPSEVFVLLAFDGVDENNSRTTQEERRKVLELFGKSETDLAMGYLVHPHRY</sequence>
<dbReference type="InParanoid" id="A0A369K4S4"/>
<dbReference type="EMBL" id="LUEZ02000014">
    <property type="protein sequence ID" value="RDB27767.1"/>
    <property type="molecule type" value="Genomic_DNA"/>
</dbReference>
<organism evidence="1 2">
    <name type="scientific">Hypsizygus marmoreus</name>
    <name type="common">White beech mushroom</name>
    <name type="synonym">Agaricus marmoreus</name>
    <dbReference type="NCBI Taxonomy" id="39966"/>
    <lineage>
        <taxon>Eukaryota</taxon>
        <taxon>Fungi</taxon>
        <taxon>Dikarya</taxon>
        <taxon>Basidiomycota</taxon>
        <taxon>Agaricomycotina</taxon>
        <taxon>Agaricomycetes</taxon>
        <taxon>Agaricomycetidae</taxon>
        <taxon>Agaricales</taxon>
        <taxon>Tricholomatineae</taxon>
        <taxon>Lyophyllaceae</taxon>
        <taxon>Hypsizygus</taxon>
    </lineage>
</organism>
<dbReference type="AlphaFoldDB" id="A0A369K4S4"/>
<name>A0A369K4S4_HYPMA</name>
<reference evidence="1" key="1">
    <citation type="submission" date="2018-04" db="EMBL/GenBank/DDBJ databases">
        <title>Whole genome sequencing of Hypsizygus marmoreus.</title>
        <authorList>
            <person name="Choi I.-G."/>
            <person name="Min B."/>
            <person name="Kim J.-G."/>
            <person name="Kim S."/>
            <person name="Oh Y.-L."/>
            <person name="Kong W.-S."/>
            <person name="Park H."/>
            <person name="Jeong J."/>
            <person name="Song E.-S."/>
        </authorList>
    </citation>
    <scope>NUCLEOTIDE SEQUENCE [LARGE SCALE GENOMIC DNA]</scope>
    <source>
        <strain evidence="1">51987-8</strain>
    </source>
</reference>
<accession>A0A369K4S4</accession>
<keyword evidence="2" id="KW-1185">Reference proteome</keyword>
<proteinExistence type="predicted"/>